<sequence length="146" mass="14515">MTSNSKRVLATAALAGMLALGFAGGQAWTAVAAAARGETVTPLTAQKLANIPGKTLTALTVDYAPGGASPAHHHAASATVFAYVVSGAIRSQVNGGPTAVFQAGQFWIEPPGSAHGVSENASTTEPAKLVAIAVGDDGATLTTFDK</sequence>
<organism evidence="3 4">
    <name type="scientific">Inquilinus ginsengisoli</name>
    <dbReference type="NCBI Taxonomy" id="363840"/>
    <lineage>
        <taxon>Bacteria</taxon>
        <taxon>Pseudomonadati</taxon>
        <taxon>Pseudomonadota</taxon>
        <taxon>Alphaproteobacteria</taxon>
        <taxon>Rhodospirillales</taxon>
        <taxon>Rhodospirillaceae</taxon>
        <taxon>Inquilinus</taxon>
    </lineage>
</organism>
<evidence type="ECO:0000259" key="2">
    <source>
        <dbReference type="Pfam" id="PF07883"/>
    </source>
</evidence>
<dbReference type="Gene3D" id="2.60.120.10">
    <property type="entry name" value="Jelly Rolls"/>
    <property type="match status" value="1"/>
</dbReference>
<accession>A0ABU1JJ82</accession>
<feature type="signal peptide" evidence="1">
    <location>
        <begin position="1"/>
        <end position="29"/>
    </location>
</feature>
<proteinExistence type="predicted"/>
<dbReference type="PANTHER" id="PTHR38599:SF1">
    <property type="entry name" value="CUPIN DOMAIN PROTEIN (AFU_ORTHOLOGUE AFUA_3G13620)"/>
    <property type="match status" value="1"/>
</dbReference>
<dbReference type="RefSeq" id="WP_309791456.1">
    <property type="nucleotide sequence ID" value="NZ_JAVDPW010000001.1"/>
</dbReference>
<dbReference type="EMBL" id="JAVDPW010000001">
    <property type="protein sequence ID" value="MDR6287614.1"/>
    <property type="molecule type" value="Genomic_DNA"/>
</dbReference>
<keyword evidence="1" id="KW-0732">Signal</keyword>
<evidence type="ECO:0000256" key="1">
    <source>
        <dbReference type="SAM" id="SignalP"/>
    </source>
</evidence>
<dbReference type="InterPro" id="IPR013096">
    <property type="entry name" value="Cupin_2"/>
</dbReference>
<evidence type="ECO:0000313" key="3">
    <source>
        <dbReference type="EMBL" id="MDR6287614.1"/>
    </source>
</evidence>
<dbReference type="Pfam" id="PF07883">
    <property type="entry name" value="Cupin_2"/>
    <property type="match status" value="1"/>
</dbReference>
<feature type="chain" id="PRO_5046982572" evidence="1">
    <location>
        <begin position="30"/>
        <end position="146"/>
    </location>
</feature>
<feature type="domain" description="Cupin type-2" evidence="2">
    <location>
        <begin position="60"/>
        <end position="132"/>
    </location>
</feature>
<dbReference type="CDD" id="cd02234">
    <property type="entry name" value="cupin_BLR7677-like"/>
    <property type="match status" value="1"/>
</dbReference>
<reference evidence="3 4" key="1">
    <citation type="submission" date="2023-07" db="EMBL/GenBank/DDBJ databases">
        <title>Sorghum-associated microbial communities from plants grown in Nebraska, USA.</title>
        <authorList>
            <person name="Schachtman D."/>
        </authorList>
    </citation>
    <scope>NUCLEOTIDE SEQUENCE [LARGE SCALE GENOMIC DNA]</scope>
    <source>
        <strain evidence="3 4">584</strain>
    </source>
</reference>
<protein>
    <submittedName>
        <fullName evidence="3">Quercetin dioxygenase-like cupin family protein</fullName>
    </submittedName>
</protein>
<name>A0ABU1JJ82_9PROT</name>
<dbReference type="InterPro" id="IPR011051">
    <property type="entry name" value="RmlC_Cupin_sf"/>
</dbReference>
<dbReference type="SUPFAM" id="SSF51182">
    <property type="entry name" value="RmlC-like cupins"/>
    <property type="match status" value="1"/>
</dbReference>
<keyword evidence="4" id="KW-1185">Reference proteome</keyword>
<dbReference type="PANTHER" id="PTHR38599">
    <property type="entry name" value="CUPIN DOMAIN PROTEIN (AFU_ORTHOLOGUE AFUA_3G13620)"/>
    <property type="match status" value="1"/>
</dbReference>
<comment type="caution">
    <text evidence="3">The sequence shown here is derived from an EMBL/GenBank/DDBJ whole genome shotgun (WGS) entry which is preliminary data.</text>
</comment>
<dbReference type="Proteomes" id="UP001262410">
    <property type="component" value="Unassembled WGS sequence"/>
</dbReference>
<gene>
    <name evidence="3" type="ORF">E9232_000113</name>
</gene>
<evidence type="ECO:0000313" key="4">
    <source>
        <dbReference type="Proteomes" id="UP001262410"/>
    </source>
</evidence>
<dbReference type="InterPro" id="IPR014710">
    <property type="entry name" value="RmlC-like_jellyroll"/>
</dbReference>